<evidence type="ECO:0000313" key="4">
    <source>
        <dbReference type="Proteomes" id="UP001214301"/>
    </source>
</evidence>
<feature type="transmembrane region" description="Helical" evidence="1">
    <location>
        <begin position="40"/>
        <end position="57"/>
    </location>
</feature>
<dbReference type="RefSeq" id="WP_033697522.1">
    <property type="nucleotide sequence ID" value="NZ_CP116669.1"/>
</dbReference>
<keyword evidence="1" id="KW-0812">Transmembrane</keyword>
<proteinExistence type="predicted"/>
<evidence type="ECO:0000259" key="2">
    <source>
        <dbReference type="Pfam" id="PF00892"/>
    </source>
</evidence>
<dbReference type="Proteomes" id="UP001214301">
    <property type="component" value="Chromosome"/>
</dbReference>
<evidence type="ECO:0000313" key="3">
    <source>
        <dbReference type="EMBL" id="WCI02447.1"/>
    </source>
</evidence>
<sequence length="86" mass="9541">MVRYWVFLLFALCYVAFNGGVRNGLLLQALKFTTAVTLQPFNYALLVFASLIGVFVFRETLDTLLVVGTLLVIFGGKFSVGRNKTS</sequence>
<gene>
    <name evidence="3" type="ORF">PMC74_11400</name>
</gene>
<evidence type="ECO:0000256" key="1">
    <source>
        <dbReference type="SAM" id="Phobius"/>
    </source>
</evidence>
<dbReference type="InterPro" id="IPR000620">
    <property type="entry name" value="EamA_dom"/>
</dbReference>
<accession>A0ABY7RFH5</accession>
<feature type="domain" description="EamA" evidence="2">
    <location>
        <begin position="10"/>
        <end position="75"/>
    </location>
</feature>
<dbReference type="GeneID" id="301034790"/>
<keyword evidence="1" id="KW-0472">Membrane</keyword>
<keyword evidence="1" id="KW-1133">Transmembrane helix</keyword>
<keyword evidence="4" id="KW-1185">Reference proteome</keyword>
<dbReference type="InterPro" id="IPR037185">
    <property type="entry name" value="EmrE-like"/>
</dbReference>
<feature type="transmembrane region" description="Helical" evidence="1">
    <location>
        <begin position="64"/>
        <end position="80"/>
    </location>
</feature>
<protein>
    <submittedName>
        <fullName evidence="3">EamA family transporter</fullName>
    </submittedName>
</protein>
<name>A0ABY7RFH5_9PSED</name>
<dbReference type="SUPFAM" id="SSF103481">
    <property type="entry name" value="Multidrug resistance efflux transporter EmrE"/>
    <property type="match status" value="1"/>
</dbReference>
<organism evidence="3 4">
    <name type="scientific">Pseudomonas capeferrum</name>
    <dbReference type="NCBI Taxonomy" id="1495066"/>
    <lineage>
        <taxon>Bacteria</taxon>
        <taxon>Pseudomonadati</taxon>
        <taxon>Pseudomonadota</taxon>
        <taxon>Gammaproteobacteria</taxon>
        <taxon>Pseudomonadales</taxon>
        <taxon>Pseudomonadaceae</taxon>
        <taxon>Pseudomonas</taxon>
    </lineage>
</organism>
<dbReference type="EMBL" id="CP116669">
    <property type="protein sequence ID" value="WCI02447.1"/>
    <property type="molecule type" value="Genomic_DNA"/>
</dbReference>
<reference evidence="3 4" key="1">
    <citation type="journal article" date="2020" name="Front. Microbiol.">
        <title>Toward Biorecycling: Isolation of a Soil Bacterium That Grows on a Polyurethane Oligomer and Monomer.</title>
        <authorList>
            <person name="Espinosa M.J.C."/>
            <person name="Blanco A.C."/>
            <person name="Schmidgall T."/>
            <person name="Atanasoff-Kardjalieff A.K."/>
            <person name="Kappelmeyer U."/>
            <person name="Tischler D."/>
            <person name="Pieper D.H."/>
            <person name="Heipieper H.J."/>
            <person name="Eberlein C."/>
        </authorList>
    </citation>
    <scope>NUCLEOTIDE SEQUENCE [LARGE SCALE GENOMIC DNA]</scope>
    <source>
        <strain evidence="3 4">TDA1</strain>
    </source>
</reference>
<dbReference type="Pfam" id="PF00892">
    <property type="entry name" value="EamA"/>
    <property type="match status" value="1"/>
</dbReference>